<evidence type="ECO:0000313" key="2">
    <source>
        <dbReference type="Proteomes" id="UP000509470"/>
    </source>
</evidence>
<protein>
    <submittedName>
        <fullName evidence="1">Uncharacterized protein</fullName>
    </submittedName>
</protein>
<keyword evidence="2" id="KW-1185">Reference proteome</keyword>
<sequence>MNQLNKLIQQYEADNPGKRAEIWEGPCFYGYTKEFMEWQLASRPTCGEEQRKFLDEVEKFNYRKVNIGTTDECITSNDCGVIIWQSKFIADLQKVIQGE</sequence>
<accession>Q6NDY5</accession>
<gene>
    <name evidence="1" type="ORF">LE1-0058</name>
</gene>
<proteinExistence type="predicted"/>
<name>Q6NDY5_9CAUD</name>
<dbReference type="EMBL" id="BX571876">
    <property type="protein sequence ID" value="CAE14754.1"/>
    <property type="molecule type" value="Genomic_DNA"/>
</dbReference>
<evidence type="ECO:0000313" key="1">
    <source>
        <dbReference type="EMBL" id="CAE14754.1"/>
    </source>
</evidence>
<reference evidence="2" key="1">
    <citation type="journal article" date="2000" name="J. Bacteriol.">
        <title>The LE1 bacteriophage replicates as a plasmid within Leptospira biflexa: construction of an L. biflexa-Escherichia coli shuttle vector.</title>
        <authorList>
            <person name="Saint Girons I."/>
            <person name="Bourhy P."/>
            <person name="Ottone C."/>
            <person name="Picardeau M."/>
            <person name="Yelton D."/>
            <person name="Hendrix R.W."/>
            <person name="Glaser P."/>
            <person name="Charon N."/>
        </authorList>
    </citation>
    <scope>NUCLEOTIDE SEQUENCE [LARGE SCALE GENOMIC DNA]</scope>
</reference>
<organism evidence="1 2">
    <name type="scientific">Leptospira phage LE1</name>
    <dbReference type="NCBI Taxonomy" id="137511"/>
    <lineage>
        <taxon>Viruses</taxon>
        <taxon>Duplodnaviria</taxon>
        <taxon>Heunggongvirae</taxon>
        <taxon>Uroviricota</taxon>
        <taxon>Caudoviricetes</taxon>
        <taxon>Saintgironsvirus</taxon>
        <taxon>Saintgironsvirus LE1</taxon>
    </lineage>
</organism>
<dbReference type="Proteomes" id="UP000509470">
    <property type="component" value="Segment"/>
</dbReference>